<name>A0A1H1XJW1_9PSED</name>
<dbReference type="EMBL" id="LT629777">
    <property type="protein sequence ID" value="SDT09433.1"/>
    <property type="molecule type" value="Genomic_DNA"/>
</dbReference>
<feature type="chain" id="PRO_5009265653" evidence="1">
    <location>
        <begin position="20"/>
        <end position="163"/>
    </location>
</feature>
<feature type="signal peptide" evidence="1">
    <location>
        <begin position="1"/>
        <end position="19"/>
    </location>
</feature>
<dbReference type="RefSeq" id="WP_090207778.1">
    <property type="nucleotide sequence ID" value="NZ_LT629777.1"/>
</dbReference>
<evidence type="ECO:0000313" key="3">
    <source>
        <dbReference type="Proteomes" id="UP000199524"/>
    </source>
</evidence>
<dbReference type="Proteomes" id="UP000199524">
    <property type="component" value="Chromosome I"/>
</dbReference>
<dbReference type="AlphaFoldDB" id="A0A1H1XJW1"/>
<dbReference type="GeneID" id="300208855"/>
<protein>
    <submittedName>
        <fullName evidence="2">Uncharacterized protein</fullName>
    </submittedName>
</protein>
<proteinExistence type="predicted"/>
<sequence length="163" mass="18182">MKTTHLLLVTALLPTLSVAQPSILDSLEAKGIQVTTLDDQQLSKIRGAARITGHPYPSVTQGLKTYNIRLKRFGNEHDYRSYYSVGSDWNPHGTYTKIEDGVTYKVAGDRWLADKSDAPGGSWNASNAVEVDVHYQALNEKGAPLNFGWRDTSWNRPISTFSW</sequence>
<organism evidence="2 3">
    <name type="scientific">Pseudomonas asplenii</name>
    <dbReference type="NCBI Taxonomy" id="53407"/>
    <lineage>
        <taxon>Bacteria</taxon>
        <taxon>Pseudomonadati</taxon>
        <taxon>Pseudomonadota</taxon>
        <taxon>Gammaproteobacteria</taxon>
        <taxon>Pseudomonadales</taxon>
        <taxon>Pseudomonadaceae</taxon>
        <taxon>Pseudomonas</taxon>
    </lineage>
</organism>
<gene>
    <name evidence="2" type="ORF">SAMN05216598_3939</name>
</gene>
<evidence type="ECO:0000256" key="1">
    <source>
        <dbReference type="SAM" id="SignalP"/>
    </source>
</evidence>
<accession>A0A1H1XJW1</accession>
<reference evidence="3" key="1">
    <citation type="submission" date="2016-10" db="EMBL/GenBank/DDBJ databases">
        <authorList>
            <person name="Varghese N."/>
            <person name="Submissions S."/>
        </authorList>
    </citation>
    <scope>NUCLEOTIDE SEQUENCE [LARGE SCALE GENOMIC DNA]</scope>
    <source>
        <strain evidence="3">ATCC 23835</strain>
    </source>
</reference>
<keyword evidence="3" id="KW-1185">Reference proteome</keyword>
<evidence type="ECO:0000313" key="2">
    <source>
        <dbReference type="EMBL" id="SDT09433.1"/>
    </source>
</evidence>
<keyword evidence="1" id="KW-0732">Signal</keyword>